<keyword evidence="4" id="KW-1185">Reference proteome</keyword>
<feature type="region of interest" description="Disordered" evidence="1">
    <location>
        <begin position="92"/>
        <end position="125"/>
    </location>
</feature>
<accession>A0AAD9XH94</accession>
<dbReference type="EMBL" id="JANJYI010000002">
    <property type="protein sequence ID" value="KAK2659444.1"/>
    <property type="molecule type" value="Genomic_DNA"/>
</dbReference>
<name>A0AAD9XH94_9ROSI</name>
<reference evidence="3" key="1">
    <citation type="journal article" date="2023" name="Plant J.">
        <title>Genome sequences and population genomics provide insights into the demographic history, inbreeding, and mutation load of two 'living fossil' tree species of Dipteronia.</title>
        <authorList>
            <person name="Feng Y."/>
            <person name="Comes H.P."/>
            <person name="Chen J."/>
            <person name="Zhu S."/>
            <person name="Lu R."/>
            <person name="Zhang X."/>
            <person name="Li P."/>
            <person name="Qiu J."/>
            <person name="Olsen K.M."/>
            <person name="Qiu Y."/>
        </authorList>
    </citation>
    <scope>NUCLEOTIDE SEQUENCE</scope>
    <source>
        <strain evidence="3">KIB01</strain>
    </source>
</reference>
<sequence>MEYRIKRWESWQLHVTFMWNDQQNMLARDDELMLCFQLFESCNMSTIEFELILVPNAIHFPEYEPTGLLGFNEQNIGNLIEETNDELVKQDNVEPDEENNEEGSTELVEENTEEDNTKLVEETENFSEEDNEYKCTREVIKKYKGLTLKNIKNDKYKYTVTCKNDACDWRLHASCLMNRVTFMIKSVRGSHSMCPREVKNKGATSRWAAFVLGNFICSNPTSKTILFKKELQDRFTVKVDSQTIYREKKIALETLKIHHAEAYAKRRKYGNAIYSMNPGTDVKVAMDPHMK</sequence>
<evidence type="ECO:0000256" key="1">
    <source>
        <dbReference type="SAM" id="MobiDB-lite"/>
    </source>
</evidence>
<dbReference type="PANTHER" id="PTHR31973">
    <property type="entry name" value="POLYPROTEIN, PUTATIVE-RELATED"/>
    <property type="match status" value="1"/>
</dbReference>
<dbReference type="Proteomes" id="UP001280121">
    <property type="component" value="Unassembled WGS sequence"/>
</dbReference>
<feature type="compositionally biased region" description="Acidic residues" evidence="1">
    <location>
        <begin position="93"/>
        <end position="114"/>
    </location>
</feature>
<evidence type="ECO:0000313" key="3">
    <source>
        <dbReference type="EMBL" id="KAK2659444.1"/>
    </source>
</evidence>
<protein>
    <recommendedName>
        <fullName evidence="2">Transposase MuDR plant domain-containing protein</fullName>
    </recommendedName>
</protein>
<gene>
    <name evidence="3" type="ORF">Ddye_005977</name>
</gene>
<proteinExistence type="predicted"/>
<evidence type="ECO:0000259" key="2">
    <source>
        <dbReference type="Pfam" id="PF03108"/>
    </source>
</evidence>
<dbReference type="AlphaFoldDB" id="A0AAD9XH94"/>
<evidence type="ECO:0000313" key="4">
    <source>
        <dbReference type="Proteomes" id="UP001280121"/>
    </source>
</evidence>
<feature type="domain" description="Transposase MuDR plant" evidence="2">
    <location>
        <begin position="149"/>
        <end position="184"/>
    </location>
</feature>
<dbReference type="Pfam" id="PF03108">
    <property type="entry name" value="DBD_Tnp_Mut"/>
    <property type="match status" value="1"/>
</dbReference>
<dbReference type="PANTHER" id="PTHR31973:SF187">
    <property type="entry name" value="MUTATOR TRANSPOSASE MUDRA PROTEIN"/>
    <property type="match status" value="1"/>
</dbReference>
<organism evidence="3 4">
    <name type="scientific">Dipteronia dyeriana</name>
    <dbReference type="NCBI Taxonomy" id="168575"/>
    <lineage>
        <taxon>Eukaryota</taxon>
        <taxon>Viridiplantae</taxon>
        <taxon>Streptophyta</taxon>
        <taxon>Embryophyta</taxon>
        <taxon>Tracheophyta</taxon>
        <taxon>Spermatophyta</taxon>
        <taxon>Magnoliopsida</taxon>
        <taxon>eudicotyledons</taxon>
        <taxon>Gunneridae</taxon>
        <taxon>Pentapetalae</taxon>
        <taxon>rosids</taxon>
        <taxon>malvids</taxon>
        <taxon>Sapindales</taxon>
        <taxon>Sapindaceae</taxon>
        <taxon>Hippocastanoideae</taxon>
        <taxon>Acereae</taxon>
        <taxon>Dipteronia</taxon>
    </lineage>
</organism>
<dbReference type="InterPro" id="IPR004332">
    <property type="entry name" value="Transposase_MuDR"/>
</dbReference>
<comment type="caution">
    <text evidence="3">The sequence shown here is derived from an EMBL/GenBank/DDBJ whole genome shotgun (WGS) entry which is preliminary data.</text>
</comment>